<dbReference type="InterPro" id="IPR006175">
    <property type="entry name" value="YjgF/YER057c/UK114"/>
</dbReference>
<evidence type="ECO:0000256" key="4">
    <source>
        <dbReference type="ARBA" id="ARBA00031552"/>
    </source>
</evidence>
<evidence type="ECO:0000256" key="1">
    <source>
        <dbReference type="ARBA" id="ARBA00012089"/>
    </source>
</evidence>
<dbReference type="Gene3D" id="3.90.1490.10">
    <property type="entry name" value="putative n-type atp pyrophosphatase, domain 2"/>
    <property type="match status" value="1"/>
</dbReference>
<feature type="domain" description="Diphthamide synthase" evidence="7">
    <location>
        <begin position="1"/>
        <end position="226"/>
    </location>
</feature>
<dbReference type="EC" id="6.3.1.14" evidence="1"/>
<evidence type="ECO:0000256" key="6">
    <source>
        <dbReference type="SAM" id="Coils"/>
    </source>
</evidence>
<dbReference type="InterPro" id="IPR030662">
    <property type="entry name" value="DPH6/MJ0570"/>
</dbReference>
<dbReference type="FunFam" id="3.40.50.620:FF:000145">
    <property type="entry name" value="ATP-binding domain containing protein"/>
    <property type="match status" value="1"/>
</dbReference>
<dbReference type="STRING" id="1266660.A0A1G4JT16"/>
<proteinExistence type="predicted"/>
<evidence type="ECO:0000259" key="7">
    <source>
        <dbReference type="Pfam" id="PF01902"/>
    </source>
</evidence>
<dbReference type="CDD" id="cd06156">
    <property type="entry name" value="eu_AANH_C_2"/>
    <property type="match status" value="1"/>
</dbReference>
<feature type="coiled-coil region" evidence="6">
    <location>
        <begin position="85"/>
        <end position="112"/>
    </location>
</feature>
<accession>A0A1G4JT16</accession>
<dbReference type="CDD" id="cd01994">
    <property type="entry name" value="AANH_PF0828-like"/>
    <property type="match status" value="1"/>
</dbReference>
<dbReference type="SUPFAM" id="SSF52402">
    <property type="entry name" value="Adenine nucleotide alpha hydrolases-like"/>
    <property type="match status" value="1"/>
</dbReference>
<dbReference type="Pfam" id="PF01902">
    <property type="entry name" value="Diphthami_syn_2"/>
    <property type="match status" value="1"/>
</dbReference>
<comment type="catalytic activity">
    <reaction evidence="5">
        <text>diphthine-[translation elongation factor 2] + NH4(+) + ATP = diphthamide-[translation elongation factor 2] + AMP + diphosphate + H(+)</text>
        <dbReference type="Rhea" id="RHEA:19753"/>
        <dbReference type="Rhea" id="RHEA-COMP:10172"/>
        <dbReference type="Rhea" id="RHEA-COMP:10174"/>
        <dbReference type="ChEBI" id="CHEBI:15378"/>
        <dbReference type="ChEBI" id="CHEBI:16692"/>
        <dbReference type="ChEBI" id="CHEBI:28938"/>
        <dbReference type="ChEBI" id="CHEBI:30616"/>
        <dbReference type="ChEBI" id="CHEBI:33019"/>
        <dbReference type="ChEBI" id="CHEBI:82696"/>
        <dbReference type="ChEBI" id="CHEBI:456215"/>
        <dbReference type="EC" id="6.3.1.14"/>
    </reaction>
</comment>
<evidence type="ECO:0000313" key="8">
    <source>
        <dbReference type="EMBL" id="SCU94005.1"/>
    </source>
</evidence>
<keyword evidence="9" id="KW-1185">Reference proteome</keyword>
<dbReference type="PANTHER" id="PTHR12196">
    <property type="entry name" value="DOMAIN OF UNKNOWN FUNCTION 71 DUF71 -CONTAINING PROTEIN"/>
    <property type="match status" value="1"/>
</dbReference>
<dbReference type="Pfam" id="PF01042">
    <property type="entry name" value="Ribonuc_L-PSP"/>
    <property type="match status" value="1"/>
</dbReference>
<organism evidence="8 9">
    <name type="scientific">Lachancea dasiensis</name>
    <dbReference type="NCBI Taxonomy" id="1072105"/>
    <lineage>
        <taxon>Eukaryota</taxon>
        <taxon>Fungi</taxon>
        <taxon>Dikarya</taxon>
        <taxon>Ascomycota</taxon>
        <taxon>Saccharomycotina</taxon>
        <taxon>Saccharomycetes</taxon>
        <taxon>Saccharomycetales</taxon>
        <taxon>Saccharomycetaceae</taxon>
        <taxon>Lachancea</taxon>
    </lineage>
</organism>
<dbReference type="SUPFAM" id="SSF55298">
    <property type="entry name" value="YjgF-like"/>
    <property type="match status" value="2"/>
</dbReference>
<dbReference type="CDD" id="cd06155">
    <property type="entry name" value="eu_AANH_C_1"/>
    <property type="match status" value="1"/>
</dbReference>
<evidence type="ECO:0000313" key="9">
    <source>
        <dbReference type="Proteomes" id="UP000190274"/>
    </source>
</evidence>
<dbReference type="InterPro" id="IPR002761">
    <property type="entry name" value="Diphthami_syn_dom"/>
</dbReference>
<gene>
    <name evidence="8" type="ORF">LADA_0G05996G</name>
</gene>
<dbReference type="GO" id="GO:0017178">
    <property type="term" value="F:diphthine-ammonia ligase activity"/>
    <property type="evidence" value="ECO:0007669"/>
    <property type="project" value="UniProtKB-EC"/>
</dbReference>
<evidence type="ECO:0000256" key="3">
    <source>
        <dbReference type="ARBA" id="ARBA00029814"/>
    </source>
</evidence>
<dbReference type="Gene3D" id="3.30.1330.40">
    <property type="entry name" value="RutC-like"/>
    <property type="match status" value="2"/>
</dbReference>
<dbReference type="GO" id="GO:0017183">
    <property type="term" value="P:protein histidyl modification to diphthamide"/>
    <property type="evidence" value="ECO:0007669"/>
    <property type="project" value="EnsemblFungi"/>
</dbReference>
<evidence type="ECO:0000256" key="2">
    <source>
        <dbReference type="ARBA" id="ARBA00018426"/>
    </source>
</evidence>
<sequence length="692" mass="77383">MKFIALVSGGKDSCYSILHSIRQGHELVALGNLHPGDVSQQELDSFMFQTVGHDVVTWYEKCTGLPLIRRHIHPQTSKNVSLNYYPTEEDEIEDLYELLKDAKRQIPELEAVNAGAILSSYQRTRVENVCNRLQLTPLSYLWQRDQEELMTEMCSMSKRVDCMNDQKMDARLIKTAAVGLDQSSLGKSLPQVFPLLQKLSKMFEVHICGEGGEFETMVFDAPFFTKGYLEPHLLEVDGSESLGGVYNSKIAVKFIERTDSISMVQALQDLPVPPALGEMWIELAREIEVPDVSSKSVNCKTEQTVAHNPVVSVRRVGTQMYISNLRPRSGNSPESKTNDVFEQLDSILDKNGFSASQILSASLLLDDMSNFGAINSVYNEYFQVSKRGPLPPARACVGSSAVGATLQLSVIIDTEATVKKFNGMVLNETKSGLHVQGRSYWAPCNIGPYSQAIWKKNDVNQVSFISGQIALDPASMVLTGALDEGLTEDTSQVVLSLRHFDTLKETVGAPHQVTMVCFVSEASLVPMISKVWSLYSQGMRSISENWMERPSEDPRSLMIVKVSELPRQAKCEWGGIACRQAEALSDDYTESDEENNGSTKTTIPSLPQQFEYYRTSVINSSRTRHYYTGYIDSHSELVSFLGELQDAQMTVYHRPTDDQLFDNTKTGVELFPVENVYDSTGRERLFGFQLIF</sequence>
<dbReference type="InterPro" id="IPR035959">
    <property type="entry name" value="RutC-like_sf"/>
</dbReference>
<dbReference type="NCBIfam" id="TIGR00290">
    <property type="entry name" value="MJ0570_dom"/>
    <property type="match status" value="1"/>
</dbReference>
<name>A0A1G4JT16_9SACH</name>
<dbReference type="Gene3D" id="3.40.50.620">
    <property type="entry name" value="HUPs"/>
    <property type="match status" value="1"/>
</dbReference>
<evidence type="ECO:0000256" key="5">
    <source>
        <dbReference type="ARBA" id="ARBA00048108"/>
    </source>
</evidence>
<dbReference type="Proteomes" id="UP000190274">
    <property type="component" value="Chromosome G"/>
</dbReference>
<reference evidence="8" key="1">
    <citation type="submission" date="2016-03" db="EMBL/GenBank/DDBJ databases">
        <authorList>
            <person name="Ploux O."/>
        </authorList>
    </citation>
    <scope>NUCLEOTIDE SEQUENCE [LARGE SCALE GENOMIC DNA]</scope>
</reference>
<dbReference type="InterPro" id="IPR014729">
    <property type="entry name" value="Rossmann-like_a/b/a_fold"/>
</dbReference>
<dbReference type="OrthoDB" id="686384at2759"/>
<dbReference type="AlphaFoldDB" id="A0A1G4JT16"/>
<dbReference type="EMBL" id="LT598457">
    <property type="protein sequence ID" value="SCU94005.1"/>
    <property type="molecule type" value="Genomic_DNA"/>
</dbReference>
<dbReference type="PANTHER" id="PTHR12196:SF2">
    <property type="entry name" value="DIPHTHINE--AMMONIA LIGASE"/>
    <property type="match status" value="1"/>
</dbReference>
<protein>
    <recommendedName>
        <fullName evidence="2">Diphthine--ammonia ligase</fullName>
        <ecNumber evidence="1">6.3.1.14</ecNumber>
    </recommendedName>
    <alternativeName>
        <fullName evidence="3">Diphthamide synthase</fullName>
    </alternativeName>
    <alternativeName>
        <fullName evidence="4">Diphthamide synthetase</fullName>
    </alternativeName>
</protein>
<keyword evidence="6" id="KW-0175">Coiled coil</keyword>